<protein>
    <submittedName>
        <fullName evidence="2">Polyphosphate kinase-2-related protein</fullName>
    </submittedName>
</protein>
<dbReference type="Proteomes" id="UP000036923">
    <property type="component" value="Unassembled WGS sequence"/>
</dbReference>
<dbReference type="STRING" id="398512.Bccel_4671"/>
<dbReference type="PATRIC" id="fig|398512.5.peg.4894"/>
<keyword evidence="3" id="KW-1185">Reference proteome</keyword>
<dbReference type="PANTHER" id="PTHR34383:SF3">
    <property type="entry name" value="POLYPHOSPHATE:AMP PHOSPHOTRANSFERASE"/>
    <property type="match status" value="1"/>
</dbReference>
<dbReference type="Pfam" id="PF03976">
    <property type="entry name" value="PPK2"/>
    <property type="match status" value="2"/>
</dbReference>
<feature type="domain" description="Polyphosphate kinase-2-related" evidence="1">
    <location>
        <begin position="15"/>
        <end position="225"/>
    </location>
</feature>
<dbReference type="GO" id="GO:0016301">
    <property type="term" value="F:kinase activity"/>
    <property type="evidence" value="ECO:0007669"/>
    <property type="project" value="UniProtKB-KW"/>
</dbReference>
<dbReference type="PANTHER" id="PTHR34383">
    <property type="entry name" value="POLYPHOSPHATE:AMP PHOSPHOTRANSFERASE-RELATED"/>
    <property type="match status" value="1"/>
</dbReference>
<evidence type="ECO:0000313" key="2">
    <source>
        <dbReference type="EMBL" id="KNY29397.1"/>
    </source>
</evidence>
<evidence type="ECO:0000259" key="1">
    <source>
        <dbReference type="Pfam" id="PF03976"/>
    </source>
</evidence>
<dbReference type="EMBL" id="LGTC01000001">
    <property type="protein sequence ID" value="KNY29397.1"/>
    <property type="molecule type" value="Genomic_DNA"/>
</dbReference>
<proteinExistence type="predicted"/>
<reference evidence="3" key="1">
    <citation type="submission" date="2015-07" db="EMBL/GenBank/DDBJ databases">
        <title>Near-Complete Genome Sequence of the Cellulolytic Bacterium Bacteroides (Pseudobacteroides) cellulosolvens ATCC 35603.</title>
        <authorList>
            <person name="Dassa B."/>
            <person name="Utturkar S.M."/>
            <person name="Klingeman D.M."/>
            <person name="Hurt R.A."/>
            <person name="Keller M."/>
            <person name="Xu J."/>
            <person name="Reddy Y.H.K."/>
            <person name="Borovok I."/>
            <person name="Grinberg I.R."/>
            <person name="Lamed R."/>
            <person name="Zhivin O."/>
            <person name="Bayer E.A."/>
            <person name="Brown S.D."/>
        </authorList>
    </citation>
    <scope>NUCLEOTIDE SEQUENCE [LARGE SCALE GENOMIC DNA]</scope>
    <source>
        <strain evidence="3">DSM 2933</strain>
    </source>
</reference>
<sequence>MIKKFDFDKFKSPYGKAKRTELGESLAKLQRLVKSKKVPVLIIIDGWESSGKGYVLNDLIRELDPRSYKVSVFEKPKDEEKERSFLWRFWSKIPKKGDIAIYDRSFYYKVMSQLNIEPDELKRDIKDISSIEKQLIDDGTIIIKYFLHIKEKTQKDRIHELREHKYSEFMVTHRDIEQNDYYEDFCNHFDNILKLSSFKYSRWNIISGENLKTASKAILGTTIDLIQEGLERLEAKGDNCREYIRKYEVKARPLNNVDLSLTIKQDYYESKLKKLQKEAQKVAYKLYTKGIPGLIVFEGMDASGKGGAIQRLTGYMDPRGYCVIPTSAPDETERQYHYLWRFYRDFPAKGNITIFDRSWYGRVLVERIEGFADVREWDRAYEEINHMEKHLHNFGTFIIKFLIYIDKDEQLRRFKDREKESDKAYKITSEDWRNREKWDSYIEAMNEMLVRTDTEYAPWIIVEGQDKKYARIKVLQEFIKHAKSYLD</sequence>
<name>A0A0L6JVE2_9FIRM</name>
<gene>
    <name evidence="2" type="ORF">Bccel_4671</name>
</gene>
<dbReference type="AlphaFoldDB" id="A0A0L6JVE2"/>
<feature type="domain" description="Polyphosphate kinase-2-related" evidence="1">
    <location>
        <begin position="263"/>
        <end position="483"/>
    </location>
</feature>
<evidence type="ECO:0000313" key="3">
    <source>
        <dbReference type="Proteomes" id="UP000036923"/>
    </source>
</evidence>
<dbReference type="eggNOG" id="COG2326">
    <property type="taxonomic scope" value="Bacteria"/>
</dbReference>
<keyword evidence="2" id="KW-0418">Kinase</keyword>
<dbReference type="InterPro" id="IPR022488">
    <property type="entry name" value="PPK2-related"/>
</dbReference>
<comment type="caution">
    <text evidence="2">The sequence shown here is derived from an EMBL/GenBank/DDBJ whole genome shotgun (WGS) entry which is preliminary data.</text>
</comment>
<dbReference type="OrthoDB" id="9775224at2"/>
<keyword evidence="2" id="KW-0808">Transferase</keyword>
<dbReference type="Gene3D" id="3.40.50.300">
    <property type="entry name" value="P-loop containing nucleotide triphosphate hydrolases"/>
    <property type="match status" value="2"/>
</dbReference>
<organism evidence="2 3">
    <name type="scientific">Pseudobacteroides cellulosolvens ATCC 35603 = DSM 2933</name>
    <dbReference type="NCBI Taxonomy" id="398512"/>
    <lineage>
        <taxon>Bacteria</taxon>
        <taxon>Bacillati</taxon>
        <taxon>Bacillota</taxon>
        <taxon>Clostridia</taxon>
        <taxon>Eubacteriales</taxon>
        <taxon>Oscillospiraceae</taxon>
        <taxon>Pseudobacteroides</taxon>
    </lineage>
</organism>
<accession>A0A0L6JVE2</accession>
<dbReference type="SUPFAM" id="SSF52540">
    <property type="entry name" value="P-loop containing nucleoside triphosphate hydrolases"/>
    <property type="match status" value="2"/>
</dbReference>
<dbReference type="RefSeq" id="WP_036935629.1">
    <property type="nucleotide sequence ID" value="NZ_JQKC01000001.1"/>
</dbReference>
<dbReference type="InterPro" id="IPR027417">
    <property type="entry name" value="P-loop_NTPase"/>
</dbReference>